<keyword evidence="4 10" id="KW-0479">Metal-binding</keyword>
<dbReference type="GO" id="GO:0005524">
    <property type="term" value="F:ATP binding"/>
    <property type="evidence" value="ECO:0007669"/>
    <property type="project" value="UniProtKB-UniRule"/>
</dbReference>
<evidence type="ECO:0000256" key="8">
    <source>
        <dbReference type="ARBA" id="ARBA00039097"/>
    </source>
</evidence>
<organism evidence="13">
    <name type="scientific">Burkholderia cenocepacia</name>
    <dbReference type="NCBI Taxonomy" id="95486"/>
    <lineage>
        <taxon>Bacteria</taxon>
        <taxon>Pseudomonadati</taxon>
        <taxon>Pseudomonadota</taxon>
        <taxon>Betaproteobacteria</taxon>
        <taxon>Burkholderiales</taxon>
        <taxon>Burkholderiaceae</taxon>
        <taxon>Burkholderia</taxon>
        <taxon>Burkholderia cepacia complex</taxon>
    </lineage>
</organism>
<dbReference type="GO" id="GO:0046872">
    <property type="term" value="F:metal ion binding"/>
    <property type="evidence" value="ECO:0007669"/>
    <property type="project" value="UniProtKB-KW"/>
</dbReference>
<gene>
    <name evidence="13" type="ORF">DT99_36600</name>
</gene>
<keyword evidence="6 10" id="KW-1133">Transmembrane helix</keyword>
<dbReference type="InterPro" id="IPR044492">
    <property type="entry name" value="P_typ_ATPase_HD_dom"/>
</dbReference>
<feature type="domain" description="P-type ATPase A" evidence="11">
    <location>
        <begin position="117"/>
        <end position="214"/>
    </location>
</feature>
<dbReference type="Gene3D" id="3.40.1110.10">
    <property type="entry name" value="Calcium-transporting ATPase, cytoplasmic domain N"/>
    <property type="match status" value="1"/>
</dbReference>
<evidence type="ECO:0000256" key="7">
    <source>
        <dbReference type="ARBA" id="ARBA00023136"/>
    </source>
</evidence>
<sequence length="763" mass="80764">MSRIPWSIDLALLILAAVTLAAGGACIAFGLPSFARVVWLLGALPVLFALTVSVARAVARRQAGIDVLAWLAIGLAIALDETLTAAVIALMLASGRTLERYAQDRAQREMTALLARAPRQATRFENGEWRSVAVETLVPGDRLLVRSGECVPVDGTLTDDAELDESMLTGESSIQRRRSGENACSGAVNAGAPFDMVARTTAGDSTFAGIVRMVARAQRERSPSVRLADRYAAFFVLASLLVAGIAWVLTGDVTRALAVLVVATPCPLILAVPVAIVSGMSRCSKRGILVKGGGALERLAQATILFFDKTGTLTGGRARIVAIECETDVGAAEVLRFAASLGQASGHVISDALTVAARERRIDLSPPSVVVETAGEGVTGRVGNRTVAIGKFGYVSACSAIAPWSDAFLKRVGNEGGAAVFVGVDGIMIGAIQMADQVRLETPRALRLLKREGVERLVMLTGDRRDIAQAVGELLGVTDVRAEQTPTDKLVAIQAARKEGVTIMVGDGVNDAPALAAADVGIAMGARGAAASSEAADVVLLVDRLDRLVDAIRIARRSRRIALESVVAGMSLSVVAMMVAAAGFLQPIVGAVIQEVIDVVVIVNALRVSLVRPRPTNARLDDADVERLRREHTALSPLLDQIRDLADRLPRLSGAAIASELVQMIDSLDERLLPHERADDRDVYARLAPLLGGEDPLAAMSGAHREIFKMVRSLRQMVADLPRDGTNAMQVQAIQRLLYGLEAIVRLHCAQEEELFHAVGADA</sequence>
<dbReference type="Gene3D" id="2.70.150.10">
    <property type="entry name" value="Calcium-transporting ATPase, cytoplasmic transduction domain A"/>
    <property type="match status" value="1"/>
</dbReference>
<evidence type="ECO:0000256" key="6">
    <source>
        <dbReference type="ARBA" id="ARBA00022989"/>
    </source>
</evidence>
<feature type="transmembrane region" description="Helical" evidence="10">
    <location>
        <begin position="561"/>
        <end position="585"/>
    </location>
</feature>
<dbReference type="PROSITE" id="PS51257">
    <property type="entry name" value="PROKAR_LIPOPROTEIN"/>
    <property type="match status" value="1"/>
</dbReference>
<keyword evidence="7 10" id="KW-0472">Membrane</keyword>
<dbReference type="EC" id="7.2.2.12" evidence="8"/>
<dbReference type="OrthoDB" id="9814270at2"/>
<dbReference type="GO" id="GO:0016887">
    <property type="term" value="F:ATP hydrolysis activity"/>
    <property type="evidence" value="ECO:0007669"/>
    <property type="project" value="InterPro"/>
</dbReference>
<keyword evidence="10" id="KW-0067">ATP-binding</keyword>
<keyword evidence="3 10" id="KW-0812">Transmembrane</keyword>
<dbReference type="InterPro" id="IPR036412">
    <property type="entry name" value="HAD-like_sf"/>
</dbReference>
<evidence type="ECO:0000256" key="5">
    <source>
        <dbReference type="ARBA" id="ARBA00022967"/>
    </source>
</evidence>
<evidence type="ECO:0000259" key="11">
    <source>
        <dbReference type="Pfam" id="PF00122"/>
    </source>
</evidence>
<dbReference type="GO" id="GO:0005886">
    <property type="term" value="C:plasma membrane"/>
    <property type="evidence" value="ECO:0007669"/>
    <property type="project" value="UniProtKB-SubCell"/>
</dbReference>
<dbReference type="SFLD" id="SFLDS00003">
    <property type="entry name" value="Haloacid_Dehalogenase"/>
    <property type="match status" value="1"/>
</dbReference>
<feature type="transmembrane region" description="Helical" evidence="10">
    <location>
        <begin position="67"/>
        <end position="93"/>
    </location>
</feature>
<dbReference type="InterPro" id="IPR023299">
    <property type="entry name" value="ATPase_P-typ_cyto_dom_N"/>
</dbReference>
<keyword evidence="5" id="KW-1278">Translocase</keyword>
<dbReference type="PANTHER" id="PTHR48085">
    <property type="entry name" value="CADMIUM/ZINC-TRANSPORTING ATPASE HMA2-RELATED"/>
    <property type="match status" value="1"/>
</dbReference>
<comment type="catalytic activity">
    <reaction evidence="9">
        <text>Zn(2+)(in) + ATP + H2O = Zn(2+)(out) + ADP + phosphate + H(+)</text>
        <dbReference type="Rhea" id="RHEA:20621"/>
        <dbReference type="ChEBI" id="CHEBI:15377"/>
        <dbReference type="ChEBI" id="CHEBI:15378"/>
        <dbReference type="ChEBI" id="CHEBI:29105"/>
        <dbReference type="ChEBI" id="CHEBI:30616"/>
        <dbReference type="ChEBI" id="CHEBI:43474"/>
        <dbReference type="ChEBI" id="CHEBI:456216"/>
        <dbReference type="EC" id="7.2.2.12"/>
    </reaction>
</comment>
<dbReference type="SFLD" id="SFLDF00027">
    <property type="entry name" value="p-type_atpase"/>
    <property type="match status" value="1"/>
</dbReference>
<dbReference type="SUPFAM" id="SSF81665">
    <property type="entry name" value="Calcium ATPase, transmembrane domain M"/>
    <property type="match status" value="1"/>
</dbReference>
<dbReference type="CDD" id="cd07544">
    <property type="entry name" value="P-type_ATPase_HM"/>
    <property type="match status" value="1"/>
</dbReference>
<accession>A0A071M2R6</accession>
<keyword evidence="10" id="KW-1003">Cell membrane</keyword>
<dbReference type="Pfam" id="PF01814">
    <property type="entry name" value="Hemerythrin"/>
    <property type="match status" value="1"/>
</dbReference>
<protein>
    <recommendedName>
        <fullName evidence="8">P-type Zn(2+) transporter</fullName>
        <ecNumber evidence="8">7.2.2.12</ecNumber>
    </recommendedName>
</protein>
<feature type="transmembrane region" description="Helical" evidence="10">
    <location>
        <begin position="37"/>
        <end position="55"/>
    </location>
</feature>
<dbReference type="SFLD" id="SFLDG00002">
    <property type="entry name" value="C1.7:_P-type_atpase_like"/>
    <property type="match status" value="1"/>
</dbReference>
<feature type="transmembrane region" description="Helical" evidence="10">
    <location>
        <begin position="6"/>
        <end position="30"/>
    </location>
</feature>
<dbReference type="NCBIfam" id="TIGR01525">
    <property type="entry name" value="ATPase-IB_hvy"/>
    <property type="match status" value="1"/>
</dbReference>
<evidence type="ECO:0000256" key="2">
    <source>
        <dbReference type="ARBA" id="ARBA00006024"/>
    </source>
</evidence>
<evidence type="ECO:0000256" key="1">
    <source>
        <dbReference type="ARBA" id="ARBA00004370"/>
    </source>
</evidence>
<dbReference type="InterPro" id="IPR023214">
    <property type="entry name" value="HAD_sf"/>
</dbReference>
<dbReference type="SUPFAM" id="SSF56784">
    <property type="entry name" value="HAD-like"/>
    <property type="match status" value="1"/>
</dbReference>
<feature type="transmembrane region" description="Helical" evidence="10">
    <location>
        <begin position="231"/>
        <end position="250"/>
    </location>
</feature>
<dbReference type="EMBL" id="JJOA01000083">
    <property type="protein sequence ID" value="KEA54790.1"/>
    <property type="molecule type" value="Genomic_DNA"/>
</dbReference>
<dbReference type="NCBIfam" id="TIGR01494">
    <property type="entry name" value="ATPase_P-type"/>
    <property type="match status" value="2"/>
</dbReference>
<dbReference type="InterPro" id="IPR023298">
    <property type="entry name" value="ATPase_P-typ_TM_dom_sf"/>
</dbReference>
<dbReference type="InterPro" id="IPR008250">
    <property type="entry name" value="ATPase_P-typ_transduc_dom_A_sf"/>
</dbReference>
<dbReference type="PANTHER" id="PTHR48085:SF5">
    <property type="entry name" value="CADMIUM_ZINC-TRANSPORTING ATPASE HMA4-RELATED"/>
    <property type="match status" value="1"/>
</dbReference>
<dbReference type="InterPro" id="IPR012312">
    <property type="entry name" value="Hemerythrin-like"/>
</dbReference>
<evidence type="ECO:0000313" key="13">
    <source>
        <dbReference type="EMBL" id="KEA54790.1"/>
    </source>
</evidence>
<feature type="transmembrane region" description="Helical" evidence="10">
    <location>
        <begin position="256"/>
        <end position="277"/>
    </location>
</feature>
<dbReference type="PROSITE" id="PS00154">
    <property type="entry name" value="ATPASE_E1_E2"/>
    <property type="match status" value="1"/>
</dbReference>
<dbReference type="InterPro" id="IPR018303">
    <property type="entry name" value="ATPase_P-typ_P_site"/>
</dbReference>
<evidence type="ECO:0000256" key="3">
    <source>
        <dbReference type="ARBA" id="ARBA00022692"/>
    </source>
</evidence>
<evidence type="ECO:0000256" key="4">
    <source>
        <dbReference type="ARBA" id="ARBA00022723"/>
    </source>
</evidence>
<dbReference type="InterPro" id="IPR059000">
    <property type="entry name" value="ATPase_P-type_domA"/>
</dbReference>
<dbReference type="InterPro" id="IPR051014">
    <property type="entry name" value="Cation_Transport_ATPase_IB"/>
</dbReference>
<comment type="caution">
    <text evidence="13">The sequence shown here is derived from an EMBL/GenBank/DDBJ whole genome shotgun (WGS) entry which is preliminary data.</text>
</comment>
<dbReference type="GO" id="GO:0016463">
    <property type="term" value="F:P-type zinc transporter activity"/>
    <property type="evidence" value="ECO:0007669"/>
    <property type="project" value="UniProtKB-EC"/>
</dbReference>
<dbReference type="AlphaFoldDB" id="A0A071M2R6"/>
<dbReference type="Gene3D" id="3.40.50.1000">
    <property type="entry name" value="HAD superfamily/HAD-like"/>
    <property type="match status" value="1"/>
</dbReference>
<evidence type="ECO:0000256" key="9">
    <source>
        <dbReference type="ARBA" id="ARBA00047308"/>
    </source>
</evidence>
<comment type="subcellular location">
    <subcellularLocation>
        <location evidence="10">Cell membrane</location>
    </subcellularLocation>
    <subcellularLocation>
        <location evidence="1">Membrane</location>
    </subcellularLocation>
</comment>
<feature type="domain" description="Hemerythrin-like" evidence="12">
    <location>
        <begin position="625"/>
        <end position="757"/>
    </location>
</feature>
<dbReference type="InterPro" id="IPR027256">
    <property type="entry name" value="P-typ_ATPase_IB"/>
</dbReference>
<dbReference type="PRINTS" id="PR00120">
    <property type="entry name" value="HATPASE"/>
</dbReference>
<dbReference type="Pfam" id="PF00122">
    <property type="entry name" value="E1-E2_ATPase"/>
    <property type="match status" value="1"/>
</dbReference>
<dbReference type="Gene3D" id="1.20.120.520">
    <property type="entry name" value="nmb1532 protein domain like"/>
    <property type="match status" value="1"/>
</dbReference>
<proteinExistence type="inferred from homology"/>
<evidence type="ECO:0000256" key="10">
    <source>
        <dbReference type="RuleBase" id="RU362081"/>
    </source>
</evidence>
<dbReference type="SUPFAM" id="SSF81653">
    <property type="entry name" value="Calcium ATPase, transduction domain A"/>
    <property type="match status" value="1"/>
</dbReference>
<evidence type="ECO:0000259" key="12">
    <source>
        <dbReference type="Pfam" id="PF01814"/>
    </source>
</evidence>
<keyword evidence="10" id="KW-0547">Nucleotide-binding</keyword>
<comment type="similarity">
    <text evidence="2 10">Belongs to the cation transport ATPase (P-type) (TC 3.A.3) family. Type IB subfamily.</text>
</comment>
<dbReference type="Pfam" id="PF00702">
    <property type="entry name" value="Hydrolase"/>
    <property type="match status" value="1"/>
</dbReference>
<dbReference type="InterPro" id="IPR001757">
    <property type="entry name" value="P_typ_ATPase"/>
</dbReference>
<dbReference type="GO" id="GO:0015086">
    <property type="term" value="F:cadmium ion transmembrane transporter activity"/>
    <property type="evidence" value="ECO:0007669"/>
    <property type="project" value="TreeGrafter"/>
</dbReference>
<name>A0A071M2R6_9BURK</name>
<reference evidence="13" key="1">
    <citation type="submission" date="2014-04" db="EMBL/GenBank/DDBJ databases">
        <title>In planta biocontrol of soil-borne Fusarium wilt of banana through a plant endophytic bacterium, Burkholderia cenocepacia 869T2.</title>
        <authorList>
            <person name="Ho Y.-N."/>
            <person name="Chiang H.-M."/>
            <person name="Chao C.-P."/>
            <person name="Su C.-C."/>
            <person name="Hsu H.-F."/>
            <person name="Guo C.-T."/>
            <person name="Hsieh J.-L."/>
            <person name="Huang C.-C."/>
        </authorList>
    </citation>
    <scope>NUCLEOTIDE SEQUENCE [LARGE SCALE GENOMIC DNA]</scope>
    <source>
        <strain evidence="13">869T2</strain>
    </source>
</reference>
<dbReference type="PRINTS" id="PR00119">
    <property type="entry name" value="CATATPASE"/>
</dbReference>